<evidence type="ECO:0000256" key="2">
    <source>
        <dbReference type="ARBA" id="ARBA00023002"/>
    </source>
</evidence>
<dbReference type="InterPro" id="IPR016208">
    <property type="entry name" value="Ald_Oxase/xanthine_DH-like"/>
</dbReference>
<evidence type="ECO:0000259" key="3">
    <source>
        <dbReference type="SMART" id="SM01008"/>
    </source>
</evidence>
<keyword evidence="1" id="KW-0500">Molybdenum</keyword>
<dbReference type="GO" id="GO:0016491">
    <property type="term" value="F:oxidoreductase activity"/>
    <property type="evidence" value="ECO:0007669"/>
    <property type="project" value="UniProtKB-KW"/>
</dbReference>
<proteinExistence type="predicted"/>
<dbReference type="OrthoDB" id="9758509at2"/>
<dbReference type="SUPFAM" id="SSF54665">
    <property type="entry name" value="CO dehydrogenase molybdoprotein N-domain-like"/>
    <property type="match status" value="1"/>
</dbReference>
<evidence type="ECO:0000313" key="5">
    <source>
        <dbReference type="Proteomes" id="UP000221168"/>
    </source>
</evidence>
<dbReference type="InterPro" id="IPR046867">
    <property type="entry name" value="AldOxase/xan_DH_MoCoBD2"/>
</dbReference>
<dbReference type="Gene3D" id="3.90.1170.50">
    <property type="entry name" value="Aldehyde oxidase/xanthine dehydrogenase, a/b hammerhead"/>
    <property type="match status" value="1"/>
</dbReference>
<dbReference type="Pfam" id="PF20256">
    <property type="entry name" value="MoCoBD_2"/>
    <property type="match status" value="1"/>
</dbReference>
<keyword evidence="5" id="KW-1185">Reference proteome</keyword>
<evidence type="ECO:0000313" key="4">
    <source>
        <dbReference type="EMBL" id="PHP65364.1"/>
    </source>
</evidence>
<organism evidence="4 5">
    <name type="scientific">Zhengella mangrovi</name>
    <dbReference type="NCBI Taxonomy" id="1982044"/>
    <lineage>
        <taxon>Bacteria</taxon>
        <taxon>Pseudomonadati</taxon>
        <taxon>Pseudomonadota</taxon>
        <taxon>Alphaproteobacteria</taxon>
        <taxon>Hyphomicrobiales</taxon>
        <taxon>Notoacmeibacteraceae</taxon>
        <taxon>Zhengella</taxon>
    </lineage>
</organism>
<accession>A0A2G1QIU1</accession>
<dbReference type="InterPro" id="IPR036856">
    <property type="entry name" value="Ald_Oxase/Xan_DH_a/b_sf"/>
</dbReference>
<dbReference type="PANTHER" id="PTHR11908:SF132">
    <property type="entry name" value="ALDEHYDE OXIDASE 1-RELATED"/>
    <property type="match status" value="1"/>
</dbReference>
<dbReference type="InterPro" id="IPR037165">
    <property type="entry name" value="AldOxase/xan_DH_Mopterin-bd_sf"/>
</dbReference>
<reference evidence="4 5" key="1">
    <citation type="submission" date="2017-10" db="EMBL/GenBank/DDBJ databases">
        <title>Sedimentibacterium mangrovi gen. nov., sp. nov., a novel member of family Phyllobacteriacea isolated from mangrove sediment.</title>
        <authorList>
            <person name="Liao H."/>
            <person name="Tian Y."/>
        </authorList>
    </citation>
    <scope>NUCLEOTIDE SEQUENCE [LARGE SCALE GENOMIC DNA]</scope>
    <source>
        <strain evidence="4 5">X9-2-2</strain>
    </source>
</reference>
<dbReference type="InterPro" id="IPR008274">
    <property type="entry name" value="AldOxase/xan_DH_MoCoBD1"/>
</dbReference>
<dbReference type="SMART" id="SM01008">
    <property type="entry name" value="Ald_Xan_dh_C"/>
    <property type="match status" value="1"/>
</dbReference>
<dbReference type="RefSeq" id="WP_099308105.1">
    <property type="nucleotide sequence ID" value="NZ_PDVP01000016.1"/>
</dbReference>
<sequence>MNKIDRISEFKLVGTRPDRPDGLDKVTGRARYGADISAPGMLWAAVVRSPHAHARIRRIDTSKAEALAGVKAVITRADFPTGLTGEDWNLQENTMAGDVALYDGHAVAAVAATSALIAQDAARLIEVDYEILPHVIDVDDAIKPDAPAIRPGSADASVPEGMPPNVVRYMEFGRGDVEAGFGDADLVMERSYKTEATHQGYIEPHACLGQLGEDGKGEMWVCTQGQWFIRRMCTAVLGLETAQLRVTPSEIGGGFGGKTTIFMEPLALALSRKAGGRPVKLVMSRSDVLRATGPTASASMDVRIGMKADGTITAAKAVFRMQGGAFPGSPVDMALYCAFAPYKLPAVQHVGYDVLANRPKCAAYRAPGSPMGAFAVESLIDEMCRELKLDPLEVRLKNAVEKGDIASYGPKFGSIGLVEVLEATKGHPNLAAPLGPNQGRGVAAGYWFNHGGETSVSLAISEDGSVQVSVGTPDIGGSRASIALMTAETFGIPYEDVRVNVVETGALGVNEPTHGSRATFASGKAAVEAANQAIKEMCRRAAKDWGIDPEAVAWVDGAAVPAGDNAGQFEPMTIKTIARKMGSTGGPISGHHESVPGGVGASFGAHVVDVEVDPETGRTTILRYLVVQDAGRAIHPSYVEGQYQGGAAQGIGWALNEEYVYDDKGRLANPVFLDYRVPVASDLPMIDTVIVEVPNPGHPYGVRGVGETGITPPLPAIASAIQAATGVRMRHLPINPPKLLAAMKAARHG</sequence>
<feature type="domain" description="Aldehyde oxidase/xanthine dehydrogenase a/b hammerhead" evidence="3">
    <location>
        <begin position="27"/>
        <end position="133"/>
    </location>
</feature>
<gene>
    <name evidence="4" type="ORF">CSC94_19775</name>
</gene>
<comment type="caution">
    <text evidence="4">The sequence shown here is derived from an EMBL/GenBank/DDBJ whole genome shotgun (WGS) entry which is preliminary data.</text>
</comment>
<dbReference type="EMBL" id="PDVP01000016">
    <property type="protein sequence ID" value="PHP65364.1"/>
    <property type="molecule type" value="Genomic_DNA"/>
</dbReference>
<name>A0A2G1QIU1_9HYPH</name>
<keyword evidence="2" id="KW-0560">Oxidoreductase</keyword>
<dbReference type="InterPro" id="IPR000674">
    <property type="entry name" value="Ald_Oxase/Xan_DH_a/b"/>
</dbReference>
<protein>
    <submittedName>
        <fullName evidence="4">Oxidoreductase</fullName>
    </submittedName>
</protein>
<dbReference type="SUPFAM" id="SSF56003">
    <property type="entry name" value="Molybdenum cofactor-binding domain"/>
    <property type="match status" value="1"/>
</dbReference>
<dbReference type="Gene3D" id="3.30.365.10">
    <property type="entry name" value="Aldehyde oxidase/xanthine dehydrogenase, molybdopterin binding domain"/>
    <property type="match status" value="4"/>
</dbReference>
<dbReference type="Pfam" id="PF01315">
    <property type="entry name" value="Ald_Xan_dh_C"/>
    <property type="match status" value="1"/>
</dbReference>
<dbReference type="AlphaFoldDB" id="A0A2G1QIU1"/>
<dbReference type="PANTHER" id="PTHR11908">
    <property type="entry name" value="XANTHINE DEHYDROGENASE"/>
    <property type="match status" value="1"/>
</dbReference>
<dbReference type="Pfam" id="PF02738">
    <property type="entry name" value="MoCoBD_1"/>
    <property type="match status" value="1"/>
</dbReference>
<dbReference type="Proteomes" id="UP000221168">
    <property type="component" value="Unassembled WGS sequence"/>
</dbReference>
<dbReference type="GO" id="GO:0005506">
    <property type="term" value="F:iron ion binding"/>
    <property type="evidence" value="ECO:0007669"/>
    <property type="project" value="InterPro"/>
</dbReference>
<evidence type="ECO:0000256" key="1">
    <source>
        <dbReference type="ARBA" id="ARBA00022505"/>
    </source>
</evidence>